<proteinExistence type="predicted"/>
<gene>
    <name evidence="2" type="ORF">HAX54_017084</name>
</gene>
<accession>A0ABS8UMB2</accession>
<organism evidence="2 3">
    <name type="scientific">Datura stramonium</name>
    <name type="common">Jimsonweed</name>
    <name type="synonym">Common thornapple</name>
    <dbReference type="NCBI Taxonomy" id="4076"/>
    <lineage>
        <taxon>Eukaryota</taxon>
        <taxon>Viridiplantae</taxon>
        <taxon>Streptophyta</taxon>
        <taxon>Embryophyta</taxon>
        <taxon>Tracheophyta</taxon>
        <taxon>Spermatophyta</taxon>
        <taxon>Magnoliopsida</taxon>
        <taxon>eudicotyledons</taxon>
        <taxon>Gunneridae</taxon>
        <taxon>Pentapetalae</taxon>
        <taxon>asterids</taxon>
        <taxon>lamiids</taxon>
        <taxon>Solanales</taxon>
        <taxon>Solanaceae</taxon>
        <taxon>Solanoideae</taxon>
        <taxon>Datureae</taxon>
        <taxon>Datura</taxon>
    </lineage>
</organism>
<feature type="region of interest" description="Disordered" evidence="1">
    <location>
        <begin position="1"/>
        <end position="40"/>
    </location>
</feature>
<reference evidence="2 3" key="1">
    <citation type="journal article" date="2021" name="BMC Genomics">
        <title>Datura genome reveals duplications of psychoactive alkaloid biosynthetic genes and high mutation rate following tissue culture.</title>
        <authorList>
            <person name="Rajewski A."/>
            <person name="Carter-House D."/>
            <person name="Stajich J."/>
            <person name="Litt A."/>
        </authorList>
    </citation>
    <scope>NUCLEOTIDE SEQUENCE [LARGE SCALE GENOMIC DNA]</scope>
    <source>
        <strain evidence="2">AR-01</strain>
    </source>
</reference>
<evidence type="ECO:0000313" key="2">
    <source>
        <dbReference type="EMBL" id="MCD9559227.1"/>
    </source>
</evidence>
<evidence type="ECO:0000313" key="3">
    <source>
        <dbReference type="Proteomes" id="UP000823775"/>
    </source>
</evidence>
<keyword evidence="3" id="KW-1185">Reference proteome</keyword>
<name>A0ABS8UMB2_DATST</name>
<feature type="region of interest" description="Disordered" evidence="1">
    <location>
        <begin position="63"/>
        <end position="85"/>
    </location>
</feature>
<dbReference type="Proteomes" id="UP000823775">
    <property type="component" value="Unassembled WGS sequence"/>
</dbReference>
<protein>
    <submittedName>
        <fullName evidence="2">Uncharacterized protein</fullName>
    </submittedName>
</protein>
<sequence length="126" mass="13960">MVGRFSGGGGCKDGMFSGRQVGRVKVRVSSEKPRERGERQRQVDCCRGSGAAVVRRCKWWFPATGGEDGDGERKRKGGGGLEGGRRRVCRRKKMGRKREERRGWLLWRLCGGREIGRGRAAGCYGG</sequence>
<comment type="caution">
    <text evidence="2">The sequence shown here is derived from an EMBL/GenBank/DDBJ whole genome shotgun (WGS) entry which is preliminary data.</text>
</comment>
<feature type="compositionally biased region" description="Gly residues" evidence="1">
    <location>
        <begin position="1"/>
        <end position="12"/>
    </location>
</feature>
<evidence type="ECO:0000256" key="1">
    <source>
        <dbReference type="SAM" id="MobiDB-lite"/>
    </source>
</evidence>
<feature type="compositionally biased region" description="Basic and acidic residues" evidence="1">
    <location>
        <begin position="28"/>
        <end position="40"/>
    </location>
</feature>
<dbReference type="EMBL" id="JACEIK010002114">
    <property type="protein sequence ID" value="MCD9559227.1"/>
    <property type="molecule type" value="Genomic_DNA"/>
</dbReference>